<evidence type="ECO:0000313" key="2">
    <source>
        <dbReference type="Proteomes" id="UP000655225"/>
    </source>
</evidence>
<dbReference type="Proteomes" id="UP000655225">
    <property type="component" value="Unassembled WGS sequence"/>
</dbReference>
<protein>
    <submittedName>
        <fullName evidence="1">Uncharacterized protein</fullName>
    </submittedName>
</protein>
<keyword evidence="2" id="KW-1185">Reference proteome</keyword>
<name>A0A834Y859_TETSI</name>
<dbReference type="OrthoDB" id="1688863at2759"/>
<dbReference type="OMA" id="TAAYPRH"/>
<reference evidence="1 2" key="1">
    <citation type="submission" date="2020-04" db="EMBL/GenBank/DDBJ databases">
        <title>Plant Genome Project.</title>
        <authorList>
            <person name="Zhang R.-G."/>
        </authorList>
    </citation>
    <scope>NUCLEOTIDE SEQUENCE [LARGE SCALE GENOMIC DNA]</scope>
    <source>
        <strain evidence="1">YNK0</strain>
        <tissue evidence="1">Leaf</tissue>
    </source>
</reference>
<proteinExistence type="predicted"/>
<comment type="caution">
    <text evidence="1">The sequence shown here is derived from an EMBL/GenBank/DDBJ whole genome shotgun (WGS) entry which is preliminary data.</text>
</comment>
<sequence length="154" mass="17331">MGNCLVLQEKVIMMKKMDDQVPEYQEPLKSHHGLSKFGRYAISDTLPDVRHRRPDTKISGGMYYLLPSPLPSTEIDKRITILSNPVTEGVVRIKVVITKRELHEMLTKGGVSVDDMISHLENRKSKAGLDDCDGDDNGSFKGWRPVLESIPEVN</sequence>
<dbReference type="EMBL" id="JABCRI010001142">
    <property type="protein sequence ID" value="KAF8364913.1"/>
    <property type="molecule type" value="Genomic_DNA"/>
</dbReference>
<dbReference type="PANTHER" id="PTHR33148">
    <property type="entry name" value="PLASTID MOVEMENT IMPAIRED PROTEIN-RELATED"/>
    <property type="match status" value="1"/>
</dbReference>
<organism evidence="1 2">
    <name type="scientific">Tetracentron sinense</name>
    <name type="common">Spur-leaf</name>
    <dbReference type="NCBI Taxonomy" id="13715"/>
    <lineage>
        <taxon>Eukaryota</taxon>
        <taxon>Viridiplantae</taxon>
        <taxon>Streptophyta</taxon>
        <taxon>Embryophyta</taxon>
        <taxon>Tracheophyta</taxon>
        <taxon>Spermatophyta</taxon>
        <taxon>Magnoliopsida</taxon>
        <taxon>Trochodendrales</taxon>
        <taxon>Trochodendraceae</taxon>
        <taxon>Tetracentron</taxon>
    </lineage>
</organism>
<accession>A0A834Y859</accession>
<gene>
    <name evidence="1" type="ORF">HHK36_033105</name>
</gene>
<dbReference type="PANTHER" id="PTHR33148:SF46">
    <property type="entry name" value="EMB|CAB85509.1"/>
    <property type="match status" value="1"/>
</dbReference>
<dbReference type="AlphaFoldDB" id="A0A834Y859"/>
<evidence type="ECO:0000313" key="1">
    <source>
        <dbReference type="EMBL" id="KAF8364913.1"/>
    </source>
</evidence>